<keyword evidence="5 10" id="KW-0378">Hydrolase</keyword>
<evidence type="ECO:0000256" key="2">
    <source>
        <dbReference type="ARBA" id="ARBA00022485"/>
    </source>
</evidence>
<name>A0A1F6E6M1_9BACT</name>
<feature type="domain" description="HhH-GPD" evidence="11">
    <location>
        <begin position="48"/>
        <end position="196"/>
    </location>
</feature>
<evidence type="ECO:0000313" key="13">
    <source>
        <dbReference type="Proteomes" id="UP000176689"/>
    </source>
</evidence>
<comment type="caution">
    <text evidence="10">Lacks conserved residue(s) required for the propagation of feature annotation.</text>
</comment>
<evidence type="ECO:0000313" key="12">
    <source>
        <dbReference type="EMBL" id="OGG69318.1"/>
    </source>
</evidence>
<dbReference type="GO" id="GO:0003677">
    <property type="term" value="F:DNA binding"/>
    <property type="evidence" value="ECO:0007669"/>
    <property type="project" value="UniProtKB-UniRule"/>
</dbReference>
<dbReference type="PIRSF" id="PIRSF001435">
    <property type="entry name" value="Nth"/>
    <property type="match status" value="1"/>
</dbReference>
<comment type="similarity">
    <text evidence="1 10">Belongs to the Nth/MutY family.</text>
</comment>
<dbReference type="InterPro" id="IPR005759">
    <property type="entry name" value="Nth"/>
</dbReference>
<dbReference type="PROSITE" id="PS01155">
    <property type="entry name" value="ENDONUCLEASE_III_2"/>
    <property type="match status" value="1"/>
</dbReference>
<keyword evidence="9 10" id="KW-0326">Glycosidase</keyword>
<organism evidence="12 13">
    <name type="scientific">Candidatus Kaiserbacteria bacterium RIFCSPHIGHO2_12_FULL_53_13</name>
    <dbReference type="NCBI Taxonomy" id="1798502"/>
    <lineage>
        <taxon>Bacteria</taxon>
        <taxon>Candidatus Kaiseribacteriota</taxon>
    </lineage>
</organism>
<keyword evidence="10" id="KW-0456">Lyase</keyword>
<keyword evidence="7" id="KW-0411">Iron-sulfur</keyword>
<dbReference type="Proteomes" id="UP000176689">
    <property type="component" value="Unassembled WGS sequence"/>
</dbReference>
<dbReference type="EMBL" id="MFLP01000034">
    <property type="protein sequence ID" value="OGG69318.1"/>
    <property type="molecule type" value="Genomic_DNA"/>
</dbReference>
<evidence type="ECO:0000256" key="7">
    <source>
        <dbReference type="ARBA" id="ARBA00023014"/>
    </source>
</evidence>
<accession>A0A1F6E6M1</accession>
<evidence type="ECO:0000256" key="1">
    <source>
        <dbReference type="ARBA" id="ARBA00008343"/>
    </source>
</evidence>
<comment type="catalytic activity">
    <reaction evidence="10">
        <text>2'-deoxyribonucleotide-(2'-deoxyribose 5'-phosphate)-2'-deoxyribonucleotide-DNA = a 3'-end 2'-deoxyribonucleotide-(2,3-dehydro-2,3-deoxyribose 5'-phosphate)-DNA + a 5'-end 5'-phospho-2'-deoxyribonucleoside-DNA + H(+)</text>
        <dbReference type="Rhea" id="RHEA:66592"/>
        <dbReference type="Rhea" id="RHEA-COMP:13180"/>
        <dbReference type="Rhea" id="RHEA-COMP:16897"/>
        <dbReference type="Rhea" id="RHEA-COMP:17067"/>
        <dbReference type="ChEBI" id="CHEBI:15378"/>
        <dbReference type="ChEBI" id="CHEBI:136412"/>
        <dbReference type="ChEBI" id="CHEBI:157695"/>
        <dbReference type="ChEBI" id="CHEBI:167181"/>
        <dbReference type="EC" id="4.2.99.18"/>
    </reaction>
</comment>
<dbReference type="GO" id="GO:0140078">
    <property type="term" value="F:class I DNA-(apurinic or apyrimidinic site) endonuclease activity"/>
    <property type="evidence" value="ECO:0007669"/>
    <property type="project" value="UniProtKB-EC"/>
</dbReference>
<dbReference type="InterPro" id="IPR004036">
    <property type="entry name" value="Endonuclease-III-like_CS2"/>
</dbReference>
<evidence type="ECO:0000256" key="6">
    <source>
        <dbReference type="ARBA" id="ARBA00023004"/>
    </source>
</evidence>
<comment type="caution">
    <text evidence="12">The sequence shown here is derived from an EMBL/GenBank/DDBJ whole genome shotgun (WGS) entry which is preliminary data.</text>
</comment>
<dbReference type="PANTHER" id="PTHR10359:SF18">
    <property type="entry name" value="ENDONUCLEASE III"/>
    <property type="match status" value="1"/>
</dbReference>
<dbReference type="AlphaFoldDB" id="A0A1F6E6M1"/>
<dbReference type="PANTHER" id="PTHR10359">
    <property type="entry name" value="A/G-SPECIFIC ADENINE GLYCOSYLASE/ENDONUCLEASE III"/>
    <property type="match status" value="1"/>
</dbReference>
<evidence type="ECO:0000256" key="8">
    <source>
        <dbReference type="ARBA" id="ARBA00023204"/>
    </source>
</evidence>
<keyword evidence="6" id="KW-0408">Iron</keyword>
<dbReference type="EC" id="4.2.99.18" evidence="10"/>
<dbReference type="Gene3D" id="1.10.340.30">
    <property type="entry name" value="Hypothetical protein, domain 2"/>
    <property type="match status" value="1"/>
</dbReference>
<evidence type="ECO:0000256" key="9">
    <source>
        <dbReference type="ARBA" id="ARBA00023295"/>
    </source>
</evidence>
<comment type="cofactor">
    <cofactor evidence="10">
        <name>[4Fe-4S] cluster</name>
        <dbReference type="ChEBI" id="CHEBI:49883"/>
    </cofactor>
    <text evidence="10">Binds 1 [4Fe-4S] cluster.</text>
</comment>
<dbReference type="InterPro" id="IPR003265">
    <property type="entry name" value="HhH-GPD_domain"/>
</dbReference>
<keyword evidence="8 10" id="KW-0234">DNA repair</keyword>
<dbReference type="Pfam" id="PF00730">
    <property type="entry name" value="HhH-GPD"/>
    <property type="match status" value="1"/>
</dbReference>
<gene>
    <name evidence="10" type="primary">nth</name>
    <name evidence="12" type="ORF">A3F27_01495</name>
</gene>
<keyword evidence="3" id="KW-0479">Metal-binding</keyword>
<dbReference type="Gene3D" id="1.10.1670.10">
    <property type="entry name" value="Helix-hairpin-Helix base-excision DNA repair enzymes (C-terminal)"/>
    <property type="match status" value="1"/>
</dbReference>
<evidence type="ECO:0000259" key="11">
    <source>
        <dbReference type="SMART" id="SM00478"/>
    </source>
</evidence>
<proteinExistence type="inferred from homology"/>
<keyword evidence="10" id="KW-0238">DNA-binding</keyword>
<sequence>MNVRQASKDKGRARRARSIVSYLKKAYPEPKSELKYKTPFQFVVAVILSAQCTDKAVNRTTEKLFRKYKTPRDFARTRPQVFRKELSSVPFFRNKAKHIIAAAQKVCDVYGSTVPSTESDLQTLPGVGYKTAHVILGELFDVWEGIATDTHVKRFAKRFDLSHHYDLKKISKDLEALIPKKDWKYVNNGLVLYGRYICPARPHECKNHPLTKLWPAALHRWPKSK</sequence>
<protein>
    <recommendedName>
        <fullName evidence="10">Endonuclease III</fullName>
        <ecNumber evidence="10">4.2.99.18</ecNumber>
    </recommendedName>
    <alternativeName>
        <fullName evidence="10">DNA-(apurinic or apyrimidinic site) lyase</fullName>
    </alternativeName>
</protein>
<reference evidence="12 13" key="1">
    <citation type="journal article" date="2016" name="Nat. Commun.">
        <title>Thousands of microbial genomes shed light on interconnected biogeochemical processes in an aquifer system.</title>
        <authorList>
            <person name="Anantharaman K."/>
            <person name="Brown C.T."/>
            <person name="Hug L.A."/>
            <person name="Sharon I."/>
            <person name="Castelle C.J."/>
            <person name="Probst A.J."/>
            <person name="Thomas B.C."/>
            <person name="Singh A."/>
            <person name="Wilkins M.J."/>
            <person name="Karaoz U."/>
            <person name="Brodie E.L."/>
            <person name="Williams K.H."/>
            <person name="Hubbard S.S."/>
            <person name="Banfield J.F."/>
        </authorList>
    </citation>
    <scope>NUCLEOTIDE SEQUENCE [LARGE SCALE GENOMIC DNA]</scope>
</reference>
<dbReference type="InterPro" id="IPR011257">
    <property type="entry name" value="DNA_glycosylase"/>
</dbReference>
<dbReference type="GO" id="GO:0019104">
    <property type="term" value="F:DNA N-glycosylase activity"/>
    <property type="evidence" value="ECO:0007669"/>
    <property type="project" value="UniProtKB-UniRule"/>
</dbReference>
<dbReference type="InterPro" id="IPR023170">
    <property type="entry name" value="HhH_base_excis_C"/>
</dbReference>
<evidence type="ECO:0000256" key="3">
    <source>
        <dbReference type="ARBA" id="ARBA00022723"/>
    </source>
</evidence>
<dbReference type="SUPFAM" id="SSF48150">
    <property type="entry name" value="DNA-glycosylase"/>
    <property type="match status" value="1"/>
</dbReference>
<dbReference type="GO" id="GO:0046872">
    <property type="term" value="F:metal ion binding"/>
    <property type="evidence" value="ECO:0007669"/>
    <property type="project" value="UniProtKB-KW"/>
</dbReference>
<dbReference type="SMART" id="SM00478">
    <property type="entry name" value="ENDO3c"/>
    <property type="match status" value="1"/>
</dbReference>
<keyword evidence="4 10" id="KW-0227">DNA damage</keyword>
<keyword evidence="2" id="KW-0004">4Fe-4S</keyword>
<dbReference type="CDD" id="cd00056">
    <property type="entry name" value="ENDO3c"/>
    <property type="match status" value="1"/>
</dbReference>
<evidence type="ECO:0000256" key="5">
    <source>
        <dbReference type="ARBA" id="ARBA00022801"/>
    </source>
</evidence>
<dbReference type="GO" id="GO:0051539">
    <property type="term" value="F:4 iron, 4 sulfur cluster binding"/>
    <property type="evidence" value="ECO:0007669"/>
    <property type="project" value="UniProtKB-KW"/>
</dbReference>
<evidence type="ECO:0000256" key="4">
    <source>
        <dbReference type="ARBA" id="ARBA00022763"/>
    </source>
</evidence>
<dbReference type="GO" id="GO:0006285">
    <property type="term" value="P:base-excision repair, AP site formation"/>
    <property type="evidence" value="ECO:0007669"/>
    <property type="project" value="TreeGrafter"/>
</dbReference>
<dbReference type="FunFam" id="1.10.340.30:FF:000001">
    <property type="entry name" value="Endonuclease III"/>
    <property type="match status" value="1"/>
</dbReference>
<comment type="function">
    <text evidence="10">DNA repair enzyme that has both DNA N-glycosylase activity and AP-lyase activity. The DNA N-glycosylase activity releases various damaged pyrimidines from DNA by cleaving the N-glycosidic bond, leaving an AP (apurinic/apyrimidinic) site. The AP-lyase activity cleaves the phosphodiester bond 3' to the AP site by a beta-elimination, leaving a 3'-terminal unsaturated sugar and a product with a terminal 5'-phosphate.</text>
</comment>
<evidence type="ECO:0000256" key="10">
    <source>
        <dbReference type="HAMAP-Rule" id="MF_00942"/>
    </source>
</evidence>
<dbReference type="HAMAP" id="MF_00942">
    <property type="entry name" value="Nth"/>
    <property type="match status" value="1"/>
</dbReference>